<evidence type="ECO:0000313" key="2">
    <source>
        <dbReference type="EMBL" id="JAH39873.1"/>
    </source>
</evidence>
<proteinExistence type="predicted"/>
<protein>
    <submittedName>
        <fullName evidence="2">Uncharacterized protein</fullName>
    </submittedName>
</protein>
<keyword evidence="1" id="KW-1133">Transmembrane helix</keyword>
<reference evidence="2" key="1">
    <citation type="submission" date="2014-11" db="EMBL/GenBank/DDBJ databases">
        <authorList>
            <person name="Amaro Gonzalez C."/>
        </authorList>
    </citation>
    <scope>NUCLEOTIDE SEQUENCE</scope>
</reference>
<dbReference type="EMBL" id="GBXM01068704">
    <property type="protein sequence ID" value="JAH39873.1"/>
    <property type="molecule type" value="Transcribed_RNA"/>
</dbReference>
<name>A0A0E9SHA4_ANGAN</name>
<evidence type="ECO:0000256" key="1">
    <source>
        <dbReference type="SAM" id="Phobius"/>
    </source>
</evidence>
<keyword evidence="1" id="KW-0812">Transmembrane</keyword>
<keyword evidence="1" id="KW-0472">Membrane</keyword>
<accession>A0A0E9SHA4</accession>
<sequence>MTSGGVCYPCVLATLCKSVIAFFKKMLYMLCNAEIYTGIGFCVAVFGMLQHTPLCCHSKPLWVF</sequence>
<feature type="transmembrane region" description="Helical" evidence="1">
    <location>
        <begin position="27"/>
        <end position="49"/>
    </location>
</feature>
<reference evidence="2" key="2">
    <citation type="journal article" date="2015" name="Fish Shellfish Immunol.">
        <title>Early steps in the European eel (Anguilla anguilla)-Vibrio vulnificus interaction in the gills: Role of the RtxA13 toxin.</title>
        <authorList>
            <person name="Callol A."/>
            <person name="Pajuelo D."/>
            <person name="Ebbesson L."/>
            <person name="Teles M."/>
            <person name="MacKenzie S."/>
            <person name="Amaro C."/>
        </authorList>
    </citation>
    <scope>NUCLEOTIDE SEQUENCE</scope>
</reference>
<organism evidence="2">
    <name type="scientific">Anguilla anguilla</name>
    <name type="common">European freshwater eel</name>
    <name type="synonym">Muraena anguilla</name>
    <dbReference type="NCBI Taxonomy" id="7936"/>
    <lineage>
        <taxon>Eukaryota</taxon>
        <taxon>Metazoa</taxon>
        <taxon>Chordata</taxon>
        <taxon>Craniata</taxon>
        <taxon>Vertebrata</taxon>
        <taxon>Euteleostomi</taxon>
        <taxon>Actinopterygii</taxon>
        <taxon>Neopterygii</taxon>
        <taxon>Teleostei</taxon>
        <taxon>Anguilliformes</taxon>
        <taxon>Anguillidae</taxon>
        <taxon>Anguilla</taxon>
    </lineage>
</organism>
<dbReference type="AlphaFoldDB" id="A0A0E9SHA4"/>